<keyword evidence="2" id="KW-1185">Reference proteome</keyword>
<accession>A0ABR9PIN6</accession>
<sequence>MGNKLEDFDRIKGVVDRDHEKLTDRELVLVIGAAIETALGEILCRRLHGGRGEIQDFIENSSFANRIKLALFTGVINKREAALIYAVKAVRNDMAHMVEVDLLAVAKTKKLVAICEALRAMNAVSGQFTDARLAGFKARLEHERKVCRLALRIAQMELDGIFERRMSACMQIDGIDGVSLSGGR</sequence>
<dbReference type="SUPFAM" id="SSF158668">
    <property type="entry name" value="MtlR-like"/>
    <property type="match status" value="1"/>
</dbReference>
<dbReference type="EMBL" id="JAAIYO010000001">
    <property type="protein sequence ID" value="MBE4747777.1"/>
    <property type="molecule type" value="Genomic_DNA"/>
</dbReference>
<dbReference type="Gene3D" id="1.20.120.330">
    <property type="entry name" value="Nucleotidyltransferases domain 2"/>
    <property type="match status" value="1"/>
</dbReference>
<evidence type="ECO:0008006" key="3">
    <source>
        <dbReference type="Google" id="ProtNLM"/>
    </source>
</evidence>
<protein>
    <recommendedName>
        <fullName evidence="3">DUF4145 domain-containing protein</fullName>
    </recommendedName>
</protein>
<name>A0ABR9PIN6_9BACT</name>
<comment type="caution">
    <text evidence="1">The sequence shown here is derived from an EMBL/GenBank/DDBJ whole genome shotgun (WGS) entry which is preliminary data.</text>
</comment>
<evidence type="ECO:0000313" key="1">
    <source>
        <dbReference type="EMBL" id="MBE4747777.1"/>
    </source>
</evidence>
<dbReference type="RefSeq" id="WP_193347133.1">
    <property type="nucleotide sequence ID" value="NZ_CBCSIP010000104.1"/>
</dbReference>
<organism evidence="1 2">
    <name type="scientific">Corallococcus soli</name>
    <dbReference type="NCBI Taxonomy" id="2710757"/>
    <lineage>
        <taxon>Bacteria</taxon>
        <taxon>Pseudomonadati</taxon>
        <taxon>Myxococcota</taxon>
        <taxon>Myxococcia</taxon>
        <taxon>Myxococcales</taxon>
        <taxon>Cystobacterineae</taxon>
        <taxon>Myxococcaceae</taxon>
        <taxon>Corallococcus</taxon>
    </lineage>
</organism>
<proteinExistence type="predicted"/>
<dbReference type="Proteomes" id="UP001516472">
    <property type="component" value="Unassembled WGS sequence"/>
</dbReference>
<evidence type="ECO:0000313" key="2">
    <source>
        <dbReference type="Proteomes" id="UP001516472"/>
    </source>
</evidence>
<dbReference type="InterPro" id="IPR038026">
    <property type="entry name" value="MtlR-like_sf"/>
</dbReference>
<gene>
    <name evidence="1" type="ORF">G4177_06240</name>
</gene>
<reference evidence="1 2" key="1">
    <citation type="submission" date="2020-02" db="EMBL/GenBank/DDBJ databases">
        <authorList>
            <person name="Babadi Z.K."/>
            <person name="Risdian C."/>
            <person name="Ebrahimipour G.H."/>
            <person name="Wink J."/>
        </authorList>
    </citation>
    <scope>NUCLEOTIDE SEQUENCE [LARGE SCALE GENOMIC DNA]</scope>
    <source>
        <strain evidence="1 2">ZKHCc1 1396</strain>
    </source>
</reference>